<keyword evidence="4" id="KW-0067">ATP-binding</keyword>
<reference evidence="4 5" key="1">
    <citation type="submission" date="2020-08" db="EMBL/GenBank/DDBJ databases">
        <title>Polaribacter sp. L12M9 isolated from gut of the Korean scallop.</title>
        <authorList>
            <person name="Jeong Y.S."/>
        </authorList>
    </citation>
    <scope>NUCLEOTIDE SEQUENCE [LARGE SCALE GENOMIC DNA]</scope>
    <source>
        <strain evidence="4 5">L12M9</strain>
    </source>
</reference>
<keyword evidence="4" id="KW-0547">Nucleotide-binding</keyword>
<protein>
    <recommendedName>
        <fullName evidence="2">histidine kinase</fullName>
        <ecNumber evidence="2">2.7.13.3</ecNumber>
    </recommendedName>
</protein>
<dbReference type="Pfam" id="PF13589">
    <property type="entry name" value="HATPase_c_3"/>
    <property type="match status" value="1"/>
</dbReference>
<evidence type="ECO:0000313" key="4">
    <source>
        <dbReference type="EMBL" id="QNM85988.1"/>
    </source>
</evidence>
<dbReference type="PANTHER" id="PTHR45569:SF1">
    <property type="entry name" value="SENSOR PROTEIN KDPD"/>
    <property type="match status" value="1"/>
</dbReference>
<dbReference type="InterPro" id="IPR003594">
    <property type="entry name" value="HATPase_dom"/>
</dbReference>
<dbReference type="PROSITE" id="PS50109">
    <property type="entry name" value="HIS_KIN"/>
    <property type="match status" value="1"/>
</dbReference>
<dbReference type="PANTHER" id="PTHR45569">
    <property type="entry name" value="SENSOR PROTEIN KDPD"/>
    <property type="match status" value="1"/>
</dbReference>
<dbReference type="KEGG" id="ppec:H9W90_02420"/>
<dbReference type="EC" id="2.7.13.3" evidence="2"/>
<organism evidence="4 5">
    <name type="scientific">Polaribacter pectinis</name>
    <dbReference type="NCBI Taxonomy" id="2738844"/>
    <lineage>
        <taxon>Bacteria</taxon>
        <taxon>Pseudomonadati</taxon>
        <taxon>Bacteroidota</taxon>
        <taxon>Flavobacteriia</taxon>
        <taxon>Flavobacteriales</taxon>
        <taxon>Flavobacteriaceae</taxon>
    </lineage>
</organism>
<evidence type="ECO:0000256" key="2">
    <source>
        <dbReference type="ARBA" id="ARBA00012438"/>
    </source>
</evidence>
<dbReference type="Pfam" id="PF02518">
    <property type="entry name" value="HATPase_c"/>
    <property type="match status" value="1"/>
</dbReference>
<dbReference type="GO" id="GO:0005886">
    <property type="term" value="C:plasma membrane"/>
    <property type="evidence" value="ECO:0007669"/>
    <property type="project" value="TreeGrafter"/>
</dbReference>
<evidence type="ECO:0000256" key="1">
    <source>
        <dbReference type="ARBA" id="ARBA00000085"/>
    </source>
</evidence>
<dbReference type="PRINTS" id="PR00344">
    <property type="entry name" value="BCTRLSENSOR"/>
</dbReference>
<dbReference type="GO" id="GO:0000155">
    <property type="term" value="F:phosphorelay sensor kinase activity"/>
    <property type="evidence" value="ECO:0007669"/>
    <property type="project" value="TreeGrafter"/>
</dbReference>
<accession>A0A7G9LBI9</accession>
<keyword evidence="5" id="KW-1185">Reference proteome</keyword>
<dbReference type="GO" id="GO:0005524">
    <property type="term" value="F:ATP binding"/>
    <property type="evidence" value="ECO:0007669"/>
    <property type="project" value="UniProtKB-KW"/>
</dbReference>
<dbReference type="Gene3D" id="3.30.565.10">
    <property type="entry name" value="Histidine kinase-like ATPase, C-terminal domain"/>
    <property type="match status" value="2"/>
</dbReference>
<dbReference type="InterPro" id="IPR036890">
    <property type="entry name" value="HATPase_C_sf"/>
</dbReference>
<dbReference type="SUPFAM" id="SSF55874">
    <property type="entry name" value="ATPase domain of HSP90 chaperone/DNA topoisomerase II/histidine kinase"/>
    <property type="match status" value="2"/>
</dbReference>
<dbReference type="InterPro" id="IPR005467">
    <property type="entry name" value="His_kinase_dom"/>
</dbReference>
<feature type="domain" description="Histidine kinase" evidence="3">
    <location>
        <begin position="515"/>
        <end position="751"/>
    </location>
</feature>
<evidence type="ECO:0000259" key="3">
    <source>
        <dbReference type="PROSITE" id="PS50109"/>
    </source>
</evidence>
<gene>
    <name evidence="4" type="ORF">H9W90_02420</name>
</gene>
<proteinExistence type="predicted"/>
<dbReference type="InterPro" id="IPR052023">
    <property type="entry name" value="Histidine_kinase_KdpD"/>
</dbReference>
<evidence type="ECO:0000313" key="5">
    <source>
        <dbReference type="Proteomes" id="UP000515808"/>
    </source>
</evidence>
<sequence length="751" mass="84755">MKQILKFTVDSALLKELGEKLVETVHLALSELVKNSYDADATEVEIIFESDSEGNDLIKIVDNGVGMNFEAVKNYWMRIATTNKRESNQSKVYGRYLTGAKGVGRFSCRRLGQKLTLITNGTSSGNKLGLQKEIQRTEVVFPWTEFESGSDVTTIECVGEETIIKEGYTGTTLIIEGISDEWNHRGFNWLKRQLAVLTANRGVHRDGFKEDKGFLIMLTAPDFNEDIIDLREDLLNAGWGTLTAFINKNNQAVCELNALGIGKRKIVSDFKFKSLRDISLKLGIMLVERAEMRDVSILSKQNLVPLVRDWGGVQIKYRNFRVADYGDVDWLDLDKDRARRLASPKDQLLDFADALKGVEADRSLLNMLSMKNYIGDVKIGERATGFEMKASREGFVESEATLELKKFVRFAIDWSTILRDYHKRQESLKVAFRAREEFENFVAEDISKNRIVDSALGYIGKQINTVADKLEPEERKQLEEVYFKATEAIKSHNDSINYELAHLRLIASTSTLLLVFSHEVKSLLGLLAQNKTAILNVAKKLNDSSKKELVSISNDFSDLNDRLEELLEMTSLVSSNKKKYKRGRVALKPKIIKIEKVLGLILGKYEIKINYDSIKPNIIFKNILEAEVYSIFLNIISNSIKSIIAKGGKKREIEINASVEDGFVKINILDSGIGLSEDKFEEVFIPFIADPEGKLYENLENKINPGDNMIIGSGSGLGLGIVKEIVINNEGFVKFIKPRNGWSSEIEMYLK</sequence>
<dbReference type="InterPro" id="IPR004358">
    <property type="entry name" value="Sig_transdc_His_kin-like_C"/>
</dbReference>
<dbReference type="EMBL" id="CP060695">
    <property type="protein sequence ID" value="QNM85988.1"/>
    <property type="molecule type" value="Genomic_DNA"/>
</dbReference>
<name>A0A7G9LBI9_9FLAO</name>
<dbReference type="AlphaFoldDB" id="A0A7G9LBI9"/>
<dbReference type="Proteomes" id="UP000515808">
    <property type="component" value="Chromosome"/>
</dbReference>
<comment type="catalytic activity">
    <reaction evidence="1">
        <text>ATP + protein L-histidine = ADP + protein N-phospho-L-histidine.</text>
        <dbReference type="EC" id="2.7.13.3"/>
    </reaction>
</comment>
<dbReference type="RefSeq" id="WP_187482880.1">
    <property type="nucleotide sequence ID" value="NZ_CP060695.1"/>
</dbReference>